<sequence>MKLDLFSFLP</sequence>
<evidence type="ECO:0000313" key="2">
    <source>
        <dbReference type="Proteomes" id="UP000032142"/>
    </source>
</evidence>
<protein>
    <submittedName>
        <fullName evidence="1">Uncharacterized protein</fullName>
    </submittedName>
</protein>
<dbReference type="Proteomes" id="UP000032142">
    <property type="component" value="Unassembled WGS sequence"/>
</dbReference>
<evidence type="ECO:0000313" key="1">
    <source>
        <dbReference type="EMBL" id="KHG22036.1"/>
    </source>
</evidence>
<keyword evidence="2" id="KW-1185">Reference proteome</keyword>
<organism evidence="1 2">
    <name type="scientific">Gossypium arboreum</name>
    <name type="common">Tree cotton</name>
    <name type="synonym">Gossypium nanking</name>
    <dbReference type="NCBI Taxonomy" id="29729"/>
    <lineage>
        <taxon>Eukaryota</taxon>
        <taxon>Viridiplantae</taxon>
        <taxon>Streptophyta</taxon>
        <taxon>Embryophyta</taxon>
        <taxon>Tracheophyta</taxon>
        <taxon>Spermatophyta</taxon>
        <taxon>Magnoliopsida</taxon>
        <taxon>eudicotyledons</taxon>
        <taxon>Gunneridae</taxon>
        <taxon>Pentapetalae</taxon>
        <taxon>rosids</taxon>
        <taxon>malvids</taxon>
        <taxon>Malvales</taxon>
        <taxon>Malvaceae</taxon>
        <taxon>Malvoideae</taxon>
        <taxon>Gossypium</taxon>
    </lineage>
</organism>
<proteinExistence type="predicted"/>
<dbReference type="EMBL" id="KN420402">
    <property type="protein sequence ID" value="KHG22036.1"/>
    <property type="molecule type" value="Genomic_DNA"/>
</dbReference>
<accession>A0A0B0PF59</accession>
<name>A0A0B0PF59_GOSAR</name>
<reference evidence="2" key="1">
    <citation type="submission" date="2014-09" db="EMBL/GenBank/DDBJ databases">
        <authorList>
            <person name="Mudge J."/>
            <person name="Ramaraj T."/>
            <person name="Lindquist I.E."/>
            <person name="Bharti A.K."/>
            <person name="Sundararajan A."/>
            <person name="Cameron C.T."/>
            <person name="Woodward J.E."/>
            <person name="May G.D."/>
            <person name="Brubaker C."/>
            <person name="Broadhvest J."/>
            <person name="Wilkins T.A."/>
        </authorList>
    </citation>
    <scope>NUCLEOTIDE SEQUENCE</scope>
    <source>
        <strain evidence="2">cv. AKA8401</strain>
    </source>
</reference>
<gene>
    <name evidence="1" type="ORF">F383_01902</name>
</gene>